<keyword evidence="1" id="KW-1133">Transmembrane helix</keyword>
<organism evidence="2 3">
    <name type="scientific">Phyllobacterium trifolii</name>
    <dbReference type="NCBI Taxonomy" id="300193"/>
    <lineage>
        <taxon>Bacteria</taxon>
        <taxon>Pseudomonadati</taxon>
        <taxon>Pseudomonadota</taxon>
        <taxon>Alphaproteobacteria</taxon>
        <taxon>Hyphomicrobiales</taxon>
        <taxon>Phyllobacteriaceae</taxon>
        <taxon>Phyllobacterium</taxon>
    </lineage>
</organism>
<dbReference type="EMBL" id="JACHXN010000008">
    <property type="protein sequence ID" value="MBB3146422.1"/>
    <property type="molecule type" value="Genomic_DNA"/>
</dbReference>
<dbReference type="AlphaFoldDB" id="A0A839UBX6"/>
<keyword evidence="3" id="KW-1185">Reference proteome</keyword>
<protein>
    <submittedName>
        <fullName evidence="2">Putative outer membrane lipoprotein</fullName>
    </submittedName>
</protein>
<reference evidence="2 3" key="1">
    <citation type="submission" date="2020-08" db="EMBL/GenBank/DDBJ databases">
        <title>Genomic Encyclopedia of Type Strains, Phase III (KMG-III): the genomes of soil and plant-associated and newly described type strains.</title>
        <authorList>
            <person name="Whitman W."/>
        </authorList>
    </citation>
    <scope>NUCLEOTIDE SEQUENCE [LARGE SCALE GENOMIC DNA]</scope>
    <source>
        <strain evidence="2 3">CECT 7015</strain>
    </source>
</reference>
<proteinExistence type="predicted"/>
<name>A0A839UBX6_9HYPH</name>
<keyword evidence="1" id="KW-0812">Transmembrane</keyword>
<keyword evidence="1" id="KW-0472">Membrane</keyword>
<feature type="transmembrane region" description="Helical" evidence="1">
    <location>
        <begin position="45"/>
        <end position="74"/>
    </location>
</feature>
<sequence>MAIAFDTLGYSKRLRSGGIDQQHAETHAEAARDFIMAELVTKSDLAAAVAVINLTLTLRLGAMLAVGFGVLATLMKLL</sequence>
<keyword evidence="2" id="KW-0449">Lipoprotein</keyword>
<gene>
    <name evidence="2" type="ORF">FHS21_002837</name>
</gene>
<dbReference type="RefSeq" id="WP_183662323.1">
    <property type="nucleotide sequence ID" value="NZ_JACHXN010000008.1"/>
</dbReference>
<dbReference type="Proteomes" id="UP000554520">
    <property type="component" value="Unassembled WGS sequence"/>
</dbReference>
<accession>A0A839UBX6</accession>
<evidence type="ECO:0000313" key="2">
    <source>
        <dbReference type="EMBL" id="MBB3146422.1"/>
    </source>
</evidence>
<comment type="caution">
    <text evidence="2">The sequence shown here is derived from an EMBL/GenBank/DDBJ whole genome shotgun (WGS) entry which is preliminary data.</text>
</comment>
<evidence type="ECO:0000313" key="3">
    <source>
        <dbReference type="Proteomes" id="UP000554520"/>
    </source>
</evidence>
<evidence type="ECO:0000256" key="1">
    <source>
        <dbReference type="SAM" id="Phobius"/>
    </source>
</evidence>